<dbReference type="AlphaFoldDB" id="A0A815B5L7"/>
<evidence type="ECO:0000313" key="2">
    <source>
        <dbReference type="EMBL" id="CAF1264622.1"/>
    </source>
</evidence>
<dbReference type="EMBL" id="CAJNOE010000545">
    <property type="protein sequence ID" value="CAF1264622.1"/>
    <property type="molecule type" value="Genomic_DNA"/>
</dbReference>
<evidence type="ECO:0000313" key="3">
    <source>
        <dbReference type="Proteomes" id="UP000663860"/>
    </source>
</evidence>
<name>A0A815B5L7_9BILA</name>
<comment type="caution">
    <text evidence="2">The sequence shown here is derived from an EMBL/GenBank/DDBJ whole genome shotgun (WGS) entry which is preliminary data.</text>
</comment>
<sequence>MSISDDEISLYMKELSQDTNVSNSFDDFELDGEKIHQPNSSEDTGEGLQLDVLADVSMDLAALVNEYSKTNNNHCFSDISQNLVPLTDPIDDTSDIQIIHNDFTGDELDGNLDYNLFEEIIITHDEVNEIQEQTTYEINGTMTVKEQPKSDHRPRYASDGPRFLPDSKKHPMSIRLPDLSSVLLADNEIFGIILTMVTSTNNLKNKIFVHVNGIKYRTGDAIELENGSIFLPLTKSDIQTGEKIFPRLSIICKKFDEYTFDLTSFDTTTCERIMEKYTIINEDKTTKAAKGKQFTTDYDLHSYKFVFQLSLKQDDIFKIFLNVKCETNIINEQKTLPKEIKQKASTSDDISRKRKNNNNMPMLNSSKKFKSTTIEYPVTRSSSHKTKRFQKSFVDSS</sequence>
<organism evidence="2 3">
    <name type="scientific">Adineta steineri</name>
    <dbReference type="NCBI Taxonomy" id="433720"/>
    <lineage>
        <taxon>Eukaryota</taxon>
        <taxon>Metazoa</taxon>
        <taxon>Spiralia</taxon>
        <taxon>Gnathifera</taxon>
        <taxon>Rotifera</taxon>
        <taxon>Eurotatoria</taxon>
        <taxon>Bdelloidea</taxon>
        <taxon>Adinetida</taxon>
        <taxon>Adinetidae</taxon>
        <taxon>Adineta</taxon>
    </lineage>
</organism>
<feature type="compositionally biased region" description="Polar residues" evidence="1">
    <location>
        <begin position="357"/>
        <end position="374"/>
    </location>
</feature>
<gene>
    <name evidence="2" type="ORF">IZO911_LOCUS32081</name>
</gene>
<feature type="region of interest" description="Disordered" evidence="1">
    <location>
        <begin position="340"/>
        <end position="397"/>
    </location>
</feature>
<proteinExistence type="predicted"/>
<accession>A0A815B5L7</accession>
<reference evidence="2" key="1">
    <citation type="submission" date="2021-02" db="EMBL/GenBank/DDBJ databases">
        <authorList>
            <person name="Nowell W R."/>
        </authorList>
    </citation>
    <scope>NUCLEOTIDE SEQUENCE</scope>
</reference>
<dbReference type="Proteomes" id="UP000663860">
    <property type="component" value="Unassembled WGS sequence"/>
</dbReference>
<evidence type="ECO:0000256" key="1">
    <source>
        <dbReference type="SAM" id="MobiDB-lite"/>
    </source>
</evidence>
<protein>
    <submittedName>
        <fullName evidence="2">Uncharacterized protein</fullName>
    </submittedName>
</protein>